<keyword evidence="3 5" id="KW-0238">DNA-binding</keyword>
<evidence type="ECO:0000256" key="5">
    <source>
        <dbReference type="PROSITE-ProRule" id="PRU01248"/>
    </source>
</evidence>
<dbReference type="InterPro" id="IPR028259">
    <property type="entry name" value="AP2-like_int_N"/>
</dbReference>
<dbReference type="PROSITE" id="PS51900">
    <property type="entry name" value="CB"/>
    <property type="match status" value="1"/>
</dbReference>
<feature type="domain" description="Core-binding (CB)" evidence="7">
    <location>
        <begin position="69"/>
        <end position="151"/>
    </location>
</feature>
<dbReference type="PANTHER" id="PTHR30349:SF64">
    <property type="entry name" value="PROPHAGE INTEGRASE INTD-RELATED"/>
    <property type="match status" value="1"/>
</dbReference>
<dbReference type="InterPro" id="IPR013762">
    <property type="entry name" value="Integrase-like_cat_sf"/>
</dbReference>
<sequence length="378" mass="42889">MEEKKMAGYPKKDSKNGTYYFVLEAGKDTSGKRKRVKRSGFKKINEAKAAMAELMLELKKGNSPIEKEMSVHDYLNFWLDNYAKTNTKPKTFAEYEKIIKTHIQPSLGKINLYALTSIRVQQYYAEKLEVLSSQSVLHHHRVLTKALNDAVDWEFLSRNVAKKAKPPKPLKREMKTLCADQLNILVETAKEVTPIYFPIIYTAGHTGMRKSELMGLSWENVDLKNSRLYVRQTITEANGKYFINKRPKNGIARGIKLTVENTKLLMNLKVQNDELRNALGETYNPLNLVFCNSAGNIMAPSEITRALKRALKVANLPDIRFHDVRHSHATILLQAGIHPKIVSERLGHSKVGITLDLYSHVTATIQDQAVTALNEVLN</sequence>
<dbReference type="InterPro" id="IPR002104">
    <property type="entry name" value="Integrase_catalytic"/>
</dbReference>
<dbReference type="PROSITE" id="PS51898">
    <property type="entry name" value="TYR_RECOMBINASE"/>
    <property type="match status" value="1"/>
</dbReference>
<keyword evidence="4" id="KW-0233">DNA recombination</keyword>
<name>A0A2N5H8U1_9BACI</name>
<accession>A0A2N5H8U1</accession>
<dbReference type="InterPro" id="IPR004107">
    <property type="entry name" value="Integrase_SAM-like_N"/>
</dbReference>
<dbReference type="AlphaFoldDB" id="A0A2N5H8U1"/>
<keyword evidence="9" id="KW-1185">Reference proteome</keyword>
<dbReference type="PANTHER" id="PTHR30349">
    <property type="entry name" value="PHAGE INTEGRASE-RELATED"/>
    <property type="match status" value="1"/>
</dbReference>
<dbReference type="GO" id="GO:0006310">
    <property type="term" value="P:DNA recombination"/>
    <property type="evidence" value="ECO:0007669"/>
    <property type="project" value="UniProtKB-KW"/>
</dbReference>
<dbReference type="CDD" id="cd01189">
    <property type="entry name" value="INT_ICEBs1_C_like"/>
    <property type="match status" value="1"/>
</dbReference>
<evidence type="ECO:0000313" key="8">
    <source>
        <dbReference type="EMBL" id="PLS01946.1"/>
    </source>
</evidence>
<dbReference type="Gene3D" id="1.10.443.10">
    <property type="entry name" value="Intergrase catalytic core"/>
    <property type="match status" value="1"/>
</dbReference>
<comment type="similarity">
    <text evidence="1">Belongs to the 'phage' integrase family.</text>
</comment>
<dbReference type="InterPro" id="IPR050090">
    <property type="entry name" value="Tyrosine_recombinase_XerCD"/>
</dbReference>
<evidence type="ECO:0000256" key="2">
    <source>
        <dbReference type="ARBA" id="ARBA00022908"/>
    </source>
</evidence>
<dbReference type="Proteomes" id="UP000234950">
    <property type="component" value="Unassembled WGS sequence"/>
</dbReference>
<evidence type="ECO:0000259" key="6">
    <source>
        <dbReference type="PROSITE" id="PS51898"/>
    </source>
</evidence>
<dbReference type="InterPro" id="IPR011010">
    <property type="entry name" value="DNA_brk_join_enz"/>
</dbReference>
<reference evidence="8 9" key="1">
    <citation type="submission" date="2017-11" db="EMBL/GenBank/DDBJ databases">
        <title>Comparitive Functional Genomics of Dry Heat Resistant strains isolated from the Viking Spacecraft.</title>
        <authorList>
            <person name="Seuylemezian A."/>
            <person name="Cooper K."/>
            <person name="Vaishampayan P."/>
        </authorList>
    </citation>
    <scope>NUCLEOTIDE SEQUENCE [LARGE SCALE GENOMIC DNA]</scope>
    <source>
        <strain evidence="8 9">V32-6</strain>
    </source>
</reference>
<keyword evidence="2" id="KW-0229">DNA integration</keyword>
<dbReference type="Pfam" id="PF14657">
    <property type="entry name" value="Arm-DNA-bind_4"/>
    <property type="match status" value="1"/>
</dbReference>
<evidence type="ECO:0000256" key="3">
    <source>
        <dbReference type="ARBA" id="ARBA00023125"/>
    </source>
</evidence>
<dbReference type="GO" id="GO:0015074">
    <property type="term" value="P:DNA integration"/>
    <property type="evidence" value="ECO:0007669"/>
    <property type="project" value="UniProtKB-KW"/>
</dbReference>
<organism evidence="8 9">
    <name type="scientific">Neobacillus cucumis</name>
    <dbReference type="NCBI Taxonomy" id="1740721"/>
    <lineage>
        <taxon>Bacteria</taxon>
        <taxon>Bacillati</taxon>
        <taxon>Bacillota</taxon>
        <taxon>Bacilli</taxon>
        <taxon>Bacillales</taxon>
        <taxon>Bacillaceae</taxon>
        <taxon>Neobacillus</taxon>
    </lineage>
</organism>
<proteinExistence type="inferred from homology"/>
<dbReference type="Pfam" id="PF14659">
    <property type="entry name" value="Phage_int_SAM_3"/>
    <property type="match status" value="1"/>
</dbReference>
<evidence type="ECO:0000313" key="9">
    <source>
        <dbReference type="Proteomes" id="UP000234950"/>
    </source>
</evidence>
<evidence type="ECO:0008006" key="10">
    <source>
        <dbReference type="Google" id="ProtNLM"/>
    </source>
</evidence>
<evidence type="ECO:0000259" key="7">
    <source>
        <dbReference type="PROSITE" id="PS51900"/>
    </source>
</evidence>
<evidence type="ECO:0000256" key="1">
    <source>
        <dbReference type="ARBA" id="ARBA00008857"/>
    </source>
</evidence>
<dbReference type="Gene3D" id="1.10.150.130">
    <property type="match status" value="1"/>
</dbReference>
<dbReference type="EMBL" id="PGVE01000086">
    <property type="protein sequence ID" value="PLS01946.1"/>
    <property type="molecule type" value="Genomic_DNA"/>
</dbReference>
<gene>
    <name evidence="8" type="ORF">CVD27_22795</name>
</gene>
<dbReference type="InterPro" id="IPR044068">
    <property type="entry name" value="CB"/>
</dbReference>
<evidence type="ECO:0000256" key="4">
    <source>
        <dbReference type="ARBA" id="ARBA00023172"/>
    </source>
</evidence>
<comment type="caution">
    <text evidence="8">The sequence shown here is derived from an EMBL/GenBank/DDBJ whole genome shotgun (WGS) entry which is preliminary data.</text>
</comment>
<feature type="domain" description="Tyr recombinase" evidence="6">
    <location>
        <begin position="172"/>
        <end position="372"/>
    </location>
</feature>
<dbReference type="InterPro" id="IPR010998">
    <property type="entry name" value="Integrase_recombinase_N"/>
</dbReference>
<protein>
    <recommendedName>
        <fullName evidence="10">Site-specific integrase</fullName>
    </recommendedName>
</protein>
<dbReference type="Pfam" id="PF00589">
    <property type="entry name" value="Phage_integrase"/>
    <property type="match status" value="1"/>
</dbReference>
<dbReference type="OrthoDB" id="9803188at2"/>
<dbReference type="GO" id="GO:0003677">
    <property type="term" value="F:DNA binding"/>
    <property type="evidence" value="ECO:0007669"/>
    <property type="project" value="UniProtKB-UniRule"/>
</dbReference>
<dbReference type="SUPFAM" id="SSF56349">
    <property type="entry name" value="DNA breaking-rejoining enzymes"/>
    <property type="match status" value="1"/>
</dbReference>